<evidence type="ECO:0000313" key="2">
    <source>
        <dbReference type="EMBL" id="MFC5299521.1"/>
    </source>
</evidence>
<dbReference type="RefSeq" id="WP_193117183.1">
    <property type="nucleotide sequence ID" value="NZ_BAAAIR010000025.1"/>
</dbReference>
<dbReference type="GeneID" id="303296368"/>
<protein>
    <submittedName>
        <fullName evidence="2">Methyltransferase</fullName>
    </submittedName>
</protein>
<proteinExistence type="predicted"/>
<dbReference type="Proteomes" id="UP001595937">
    <property type="component" value="Unassembled WGS sequence"/>
</dbReference>
<comment type="caution">
    <text evidence="2">The sequence shown here is derived from an EMBL/GenBank/DDBJ whole genome shotgun (WGS) entry which is preliminary data.</text>
</comment>
<keyword evidence="3" id="KW-1185">Reference proteome</keyword>
<dbReference type="GO" id="GO:0032259">
    <property type="term" value="P:methylation"/>
    <property type="evidence" value="ECO:0007669"/>
    <property type="project" value="UniProtKB-KW"/>
</dbReference>
<dbReference type="PANTHER" id="PTHR14911">
    <property type="entry name" value="THUMP DOMAIN-CONTAINING"/>
    <property type="match status" value="1"/>
</dbReference>
<dbReference type="EMBL" id="JBHSLN010000088">
    <property type="protein sequence ID" value="MFC5299521.1"/>
    <property type="molecule type" value="Genomic_DNA"/>
</dbReference>
<organism evidence="2 3">
    <name type="scientific">Brachybacterium tyrofermentans</name>
    <dbReference type="NCBI Taxonomy" id="47848"/>
    <lineage>
        <taxon>Bacteria</taxon>
        <taxon>Bacillati</taxon>
        <taxon>Actinomycetota</taxon>
        <taxon>Actinomycetes</taxon>
        <taxon>Micrococcales</taxon>
        <taxon>Dermabacteraceae</taxon>
        <taxon>Brachybacterium</taxon>
    </lineage>
</organism>
<reference evidence="3" key="1">
    <citation type="journal article" date="2019" name="Int. J. Syst. Evol. Microbiol.">
        <title>The Global Catalogue of Microorganisms (GCM) 10K type strain sequencing project: providing services to taxonomists for standard genome sequencing and annotation.</title>
        <authorList>
            <consortium name="The Broad Institute Genomics Platform"/>
            <consortium name="The Broad Institute Genome Sequencing Center for Infectious Disease"/>
            <person name="Wu L."/>
            <person name="Ma J."/>
        </authorList>
    </citation>
    <scope>NUCLEOTIDE SEQUENCE [LARGE SCALE GENOMIC DNA]</scope>
    <source>
        <strain evidence="3">CGMCC 1.16455</strain>
    </source>
</reference>
<name>A0ABW0FL54_9MICO</name>
<dbReference type="PANTHER" id="PTHR14911:SF13">
    <property type="entry name" value="TRNA (GUANINE(6)-N2)-METHYLTRANSFERASE THUMP3"/>
    <property type="match status" value="1"/>
</dbReference>
<dbReference type="Gene3D" id="3.40.50.150">
    <property type="entry name" value="Vaccinia Virus protein VP39"/>
    <property type="match status" value="1"/>
</dbReference>
<dbReference type="SUPFAM" id="SSF53335">
    <property type="entry name" value="S-adenosyl-L-methionine-dependent methyltransferases"/>
    <property type="match status" value="1"/>
</dbReference>
<feature type="domain" description="Ribosomal RNA large subunit methyltransferase K/L-like methyltransferase" evidence="1">
    <location>
        <begin position="159"/>
        <end position="330"/>
    </location>
</feature>
<dbReference type="InterPro" id="IPR000241">
    <property type="entry name" value="RlmKL-like_Mtase"/>
</dbReference>
<dbReference type="CDD" id="cd02440">
    <property type="entry name" value="AdoMet_MTases"/>
    <property type="match status" value="1"/>
</dbReference>
<gene>
    <name evidence="2" type="ORF">ACFPK8_18560</name>
</gene>
<sequence>MSQITHELVLEVLDGCGDSALREAGRLGPARQITPTELSLSTDDLDAVRGLRRVVAASSGLTVPARRPRELLETSVQQQLGELLEDLGRQRPRQRFHGLRLEAAGSQTPDMRRIAEAIAELAGVEVSEDGDLVVRVRRGIPEHTWQILLRTTPRPLSTRTWRTVNYPGAVNGTIAATVLDLLEVGSEDSVLDMTCGSGTFLIEQLHDVAPARALGVDLDPSAIEAAQQHQRAARRKGRIDWITGDVLTAEIDPGFTRFLTNPPWGTLHGEHESNEQLLVDLLARAAQLAAPQARLGVLTHEITRMQRVLEEADSEWRLIDEHRFFQKGHHPRLFLLERD</sequence>
<dbReference type="GO" id="GO:0008168">
    <property type="term" value="F:methyltransferase activity"/>
    <property type="evidence" value="ECO:0007669"/>
    <property type="project" value="UniProtKB-KW"/>
</dbReference>
<accession>A0ABW0FL54</accession>
<dbReference type="InterPro" id="IPR029063">
    <property type="entry name" value="SAM-dependent_MTases_sf"/>
</dbReference>
<dbReference type="Pfam" id="PF01170">
    <property type="entry name" value="UPF0020"/>
    <property type="match status" value="1"/>
</dbReference>
<keyword evidence="2" id="KW-0489">Methyltransferase</keyword>
<evidence type="ECO:0000313" key="3">
    <source>
        <dbReference type="Proteomes" id="UP001595937"/>
    </source>
</evidence>
<keyword evidence="2" id="KW-0808">Transferase</keyword>
<evidence type="ECO:0000259" key="1">
    <source>
        <dbReference type="Pfam" id="PF01170"/>
    </source>
</evidence>